<accession>A0ABR2ZQ12</accession>
<keyword evidence="3" id="KW-1185">Reference proteome</keyword>
<feature type="transmembrane region" description="Helical" evidence="1">
    <location>
        <begin position="123"/>
        <end position="147"/>
    </location>
</feature>
<comment type="caution">
    <text evidence="2">The sequence shown here is derived from an EMBL/GenBank/DDBJ whole genome shotgun (WGS) entry which is preliminary data.</text>
</comment>
<reference evidence="2 3" key="1">
    <citation type="submission" date="2024-05" db="EMBL/GenBank/DDBJ databases">
        <title>A draft genome resource for the thread blight pathogen Marasmius tenuissimus strain MS-2.</title>
        <authorList>
            <person name="Yulfo-Soto G.E."/>
            <person name="Baruah I.K."/>
            <person name="Amoako-Attah I."/>
            <person name="Bukari Y."/>
            <person name="Meinhardt L.W."/>
            <person name="Bailey B.A."/>
            <person name="Cohen S.P."/>
        </authorList>
    </citation>
    <scope>NUCLEOTIDE SEQUENCE [LARGE SCALE GENOMIC DNA]</scope>
    <source>
        <strain evidence="2 3">MS-2</strain>
    </source>
</reference>
<evidence type="ECO:0000313" key="3">
    <source>
        <dbReference type="Proteomes" id="UP001437256"/>
    </source>
</evidence>
<feature type="transmembrane region" description="Helical" evidence="1">
    <location>
        <begin position="20"/>
        <end position="41"/>
    </location>
</feature>
<protein>
    <submittedName>
        <fullName evidence="2">Uncharacterized protein</fullName>
    </submittedName>
</protein>
<evidence type="ECO:0000256" key="1">
    <source>
        <dbReference type="SAM" id="Phobius"/>
    </source>
</evidence>
<feature type="transmembrane region" description="Helical" evidence="1">
    <location>
        <begin position="53"/>
        <end position="76"/>
    </location>
</feature>
<evidence type="ECO:0000313" key="2">
    <source>
        <dbReference type="EMBL" id="KAL0062823.1"/>
    </source>
</evidence>
<dbReference type="PANTHER" id="PTHR40465:SF1">
    <property type="entry name" value="DUF6534 DOMAIN-CONTAINING PROTEIN"/>
    <property type="match status" value="1"/>
</dbReference>
<keyword evidence="1" id="KW-0812">Transmembrane</keyword>
<gene>
    <name evidence="2" type="ORF">AAF712_010276</name>
</gene>
<name>A0ABR2ZQ12_9AGAR</name>
<proteinExistence type="predicted"/>
<keyword evidence="1" id="KW-1133">Transmembrane helix</keyword>
<feature type="transmembrane region" description="Helical" evidence="1">
    <location>
        <begin position="96"/>
        <end position="116"/>
    </location>
</feature>
<feature type="transmembrane region" description="Helical" evidence="1">
    <location>
        <begin position="167"/>
        <end position="187"/>
    </location>
</feature>
<dbReference type="Proteomes" id="UP001437256">
    <property type="component" value="Unassembled WGS sequence"/>
</dbReference>
<keyword evidence="1" id="KW-0472">Membrane</keyword>
<sequence>MSKVEMSGLESITDFVDPIFYGGLISICLFGICILQTWTYAVSNDDRWPLRTFVTFLFLVVFGCTLLDTLVLHHYFVFNFGNFLELTRIIPEMTTFVLFNLIVIVACDICFATRVWRLRRAHWAITVAIVLTAIGSAIPGLTLVHALFKNPTFEIMDTTERKLEVCFINILAAISQSISTVALWYSLRAHIEESPRSDITCLCSRIVNKTSWLQ</sequence>
<organism evidence="2 3">
    <name type="scientific">Marasmius tenuissimus</name>
    <dbReference type="NCBI Taxonomy" id="585030"/>
    <lineage>
        <taxon>Eukaryota</taxon>
        <taxon>Fungi</taxon>
        <taxon>Dikarya</taxon>
        <taxon>Basidiomycota</taxon>
        <taxon>Agaricomycotina</taxon>
        <taxon>Agaricomycetes</taxon>
        <taxon>Agaricomycetidae</taxon>
        <taxon>Agaricales</taxon>
        <taxon>Marasmiineae</taxon>
        <taxon>Marasmiaceae</taxon>
        <taxon>Marasmius</taxon>
    </lineage>
</organism>
<dbReference type="EMBL" id="JBBXMP010000095">
    <property type="protein sequence ID" value="KAL0062823.1"/>
    <property type="molecule type" value="Genomic_DNA"/>
</dbReference>
<dbReference type="PANTHER" id="PTHR40465">
    <property type="entry name" value="CHROMOSOME 1, WHOLE GENOME SHOTGUN SEQUENCE"/>
    <property type="match status" value="1"/>
</dbReference>